<dbReference type="InterPro" id="IPR036927">
    <property type="entry name" value="Cyt_c_oxase-like_su1_sf"/>
</dbReference>
<dbReference type="KEGG" id="dsc:ABOD76_00925"/>
<feature type="transmembrane region" description="Helical" evidence="3">
    <location>
        <begin position="74"/>
        <end position="99"/>
    </location>
</feature>
<dbReference type="SUPFAM" id="SSF81442">
    <property type="entry name" value="Cytochrome c oxidase subunit I-like"/>
    <property type="match status" value="1"/>
</dbReference>
<name>A0AAU7U4X7_9DEIO</name>
<dbReference type="PRINTS" id="PR01165">
    <property type="entry name" value="CYCOXIDASEI"/>
</dbReference>
<evidence type="ECO:0000313" key="5">
    <source>
        <dbReference type="EMBL" id="XBV83319.1"/>
    </source>
</evidence>
<dbReference type="Pfam" id="PF00115">
    <property type="entry name" value="COX1"/>
    <property type="match status" value="1"/>
</dbReference>
<feature type="transmembrane region" description="Helical" evidence="3">
    <location>
        <begin position="420"/>
        <end position="442"/>
    </location>
</feature>
<evidence type="ECO:0000256" key="1">
    <source>
        <dbReference type="ARBA" id="ARBA00022660"/>
    </source>
</evidence>
<sequence length="562" mass="63120">MNQRVPAVSAAPAAAPALSWWRLFTSTDHKSIGLTYMGVAAVFLVLGGLEALVMRLQLAVPNNHLLVGEAYNRFLTMHGTTMIFFVLLPLLLGFTNYLLPLQIGARDMAFPRLNAFSLWLLVGGGLLLYLSPFTGSPSQGWFSYAPLSETAFTPQRGVDLWSVALIVSGYGTTLTAVNILVTGARLRAQGMLYRRLPMFAWMAWVNGFIILFALPCLTAVLMMLEVDRLLGAGLFTRGDPVLWQHYFWLFGHPEIYLLILPAWGIISEIIPVFSRKPIFGYEFVAWSSVAIAFLSFAVYAHHMFAVGLGWPVDLAFGTTSMLIAIPTGIKVFNWLATMWKGSVRYTLPMLYAAAFIVQFTFGGVSGVTFAVVPIDWQLTDTYYVVAHFHYVLFGGSLFAVLAGLHYYYPKFTGRFLDERLGRWGFWLNVIGFNGVFLVQHLLGLMGMPRRVYTYPALSGWEALNLFSTVSGFVLGVGLLVLLVNLWRSRTHGAVAGPDPWNGWTLEWLSSSPPRRENFVALPPLHSRRPLWDLKHPDDMDHVRPPRHDRQGRPIRDEEREHR</sequence>
<dbReference type="EMBL" id="CP158296">
    <property type="protein sequence ID" value="XBV83319.1"/>
    <property type="molecule type" value="Genomic_DNA"/>
</dbReference>
<feature type="transmembrane region" description="Helical" evidence="3">
    <location>
        <begin position="32"/>
        <end position="54"/>
    </location>
</feature>
<feature type="transmembrane region" description="Helical" evidence="3">
    <location>
        <begin position="348"/>
        <end position="372"/>
    </location>
</feature>
<evidence type="ECO:0000259" key="4">
    <source>
        <dbReference type="PROSITE" id="PS50855"/>
    </source>
</evidence>
<dbReference type="GO" id="GO:0022904">
    <property type="term" value="P:respiratory electron transport chain"/>
    <property type="evidence" value="ECO:0007669"/>
    <property type="project" value="TreeGrafter"/>
</dbReference>
<feature type="transmembrane region" description="Helical" evidence="3">
    <location>
        <begin position="384"/>
        <end position="408"/>
    </location>
</feature>
<dbReference type="InterPro" id="IPR000883">
    <property type="entry name" value="Cyt_C_Oxase_1"/>
</dbReference>
<feature type="transmembrane region" description="Helical" evidence="3">
    <location>
        <begin position="201"/>
        <end position="226"/>
    </location>
</feature>
<dbReference type="GO" id="GO:0004129">
    <property type="term" value="F:cytochrome-c oxidase activity"/>
    <property type="evidence" value="ECO:0007669"/>
    <property type="project" value="InterPro"/>
</dbReference>
<dbReference type="GO" id="GO:0009060">
    <property type="term" value="P:aerobic respiration"/>
    <property type="evidence" value="ECO:0007669"/>
    <property type="project" value="InterPro"/>
</dbReference>
<feature type="transmembrane region" description="Helical" evidence="3">
    <location>
        <begin position="462"/>
        <end position="483"/>
    </location>
</feature>
<dbReference type="PROSITE" id="PS50855">
    <property type="entry name" value="COX1"/>
    <property type="match status" value="1"/>
</dbReference>
<dbReference type="PANTHER" id="PTHR10422:SF18">
    <property type="entry name" value="CYTOCHROME C OXIDASE SUBUNIT 1"/>
    <property type="match status" value="1"/>
</dbReference>
<dbReference type="Gene3D" id="1.20.210.10">
    <property type="entry name" value="Cytochrome c oxidase-like, subunit I domain"/>
    <property type="match status" value="1"/>
</dbReference>
<keyword evidence="1" id="KW-0813">Transport</keyword>
<accession>A0AAU7U4X7</accession>
<dbReference type="GO" id="GO:0015990">
    <property type="term" value="P:electron transport coupled proton transport"/>
    <property type="evidence" value="ECO:0007669"/>
    <property type="project" value="TreeGrafter"/>
</dbReference>
<keyword evidence="3" id="KW-0812">Transmembrane</keyword>
<dbReference type="GO" id="GO:0016020">
    <property type="term" value="C:membrane"/>
    <property type="evidence" value="ECO:0007669"/>
    <property type="project" value="InterPro"/>
</dbReference>
<keyword evidence="3" id="KW-0472">Membrane</keyword>
<keyword evidence="1" id="KW-0679">Respiratory chain</keyword>
<dbReference type="AlphaFoldDB" id="A0AAU7U4X7"/>
<protein>
    <submittedName>
        <fullName evidence="5">Cbb3-type cytochrome c oxidase subunit I</fullName>
    </submittedName>
</protein>
<keyword evidence="3" id="KW-1133">Transmembrane helix</keyword>
<geneLocation type="plasmid" evidence="5">
    <name>pDson04</name>
</geneLocation>
<dbReference type="PANTHER" id="PTHR10422">
    <property type="entry name" value="CYTOCHROME C OXIDASE SUBUNIT 1"/>
    <property type="match status" value="1"/>
</dbReference>
<gene>
    <name evidence="5" type="ORF">ABOD76_00925</name>
</gene>
<feature type="region of interest" description="Disordered" evidence="2">
    <location>
        <begin position="530"/>
        <end position="562"/>
    </location>
</feature>
<dbReference type="InterPro" id="IPR023616">
    <property type="entry name" value="Cyt_c_oxase-like_su1_dom"/>
</dbReference>
<feature type="transmembrane region" description="Helical" evidence="3">
    <location>
        <begin position="278"/>
        <end position="302"/>
    </location>
</feature>
<keyword evidence="5" id="KW-0614">Plasmid</keyword>
<feature type="transmembrane region" description="Helical" evidence="3">
    <location>
        <begin position="160"/>
        <end position="181"/>
    </location>
</feature>
<evidence type="ECO:0000256" key="2">
    <source>
        <dbReference type="SAM" id="MobiDB-lite"/>
    </source>
</evidence>
<feature type="transmembrane region" description="Helical" evidence="3">
    <location>
        <begin position="314"/>
        <end position="336"/>
    </location>
</feature>
<evidence type="ECO:0000256" key="3">
    <source>
        <dbReference type="SAM" id="Phobius"/>
    </source>
</evidence>
<keyword evidence="1" id="KW-0249">Electron transport</keyword>
<dbReference type="GO" id="GO:0020037">
    <property type="term" value="F:heme binding"/>
    <property type="evidence" value="ECO:0007669"/>
    <property type="project" value="InterPro"/>
</dbReference>
<feature type="transmembrane region" description="Helical" evidence="3">
    <location>
        <begin position="111"/>
        <end position="130"/>
    </location>
</feature>
<organism evidence="5">
    <name type="scientific">Deinococcus sonorensis KR-87</name>
    <dbReference type="NCBI Taxonomy" id="694439"/>
    <lineage>
        <taxon>Bacteria</taxon>
        <taxon>Thermotogati</taxon>
        <taxon>Deinococcota</taxon>
        <taxon>Deinococci</taxon>
        <taxon>Deinococcales</taxon>
        <taxon>Deinococcaceae</taxon>
        <taxon>Deinococcus</taxon>
    </lineage>
</organism>
<feature type="transmembrane region" description="Helical" evidence="3">
    <location>
        <begin position="246"/>
        <end position="266"/>
    </location>
</feature>
<proteinExistence type="predicted"/>
<reference evidence="5" key="1">
    <citation type="submission" date="2024-06" db="EMBL/GenBank/DDBJ databases">
        <title>Draft Genome Sequence of Deinococcus sonorensis Type Strain KR-87, a Biofilm Producing Representative of the Genus Deinococcus.</title>
        <authorList>
            <person name="Boren L.S."/>
            <person name="Grosso R.A."/>
            <person name="Hugenberg-Cox A.N."/>
            <person name="Hill J.T.E."/>
            <person name="Albert C.M."/>
            <person name="Tuohy J.M."/>
        </authorList>
    </citation>
    <scope>NUCLEOTIDE SEQUENCE</scope>
    <source>
        <strain evidence="5">KR-87</strain>
        <plasmid evidence="5">pDson04</plasmid>
    </source>
</reference>
<dbReference type="RefSeq" id="WP_350240724.1">
    <property type="nucleotide sequence ID" value="NZ_CP158296.1"/>
</dbReference>
<feature type="domain" description="Cytochrome oxidase subunit I profile" evidence="4">
    <location>
        <begin position="14"/>
        <end position="525"/>
    </location>
</feature>